<organism evidence="1 2">
    <name type="scientific">Hyalangium rubrum</name>
    <dbReference type="NCBI Taxonomy" id="3103134"/>
    <lineage>
        <taxon>Bacteria</taxon>
        <taxon>Pseudomonadati</taxon>
        <taxon>Myxococcota</taxon>
        <taxon>Myxococcia</taxon>
        <taxon>Myxococcales</taxon>
        <taxon>Cystobacterineae</taxon>
        <taxon>Archangiaceae</taxon>
        <taxon>Hyalangium</taxon>
    </lineage>
</organism>
<comment type="caution">
    <text evidence="1">The sequence shown here is derived from an EMBL/GenBank/DDBJ whole genome shotgun (WGS) entry which is preliminary data.</text>
</comment>
<dbReference type="EMBL" id="JAXIVS010000017">
    <property type="protein sequence ID" value="MDY7231979.1"/>
    <property type="molecule type" value="Genomic_DNA"/>
</dbReference>
<keyword evidence="2" id="KW-1185">Reference proteome</keyword>
<gene>
    <name evidence="1" type="ORF">SYV04_36665</name>
</gene>
<evidence type="ECO:0008006" key="3">
    <source>
        <dbReference type="Google" id="ProtNLM"/>
    </source>
</evidence>
<reference evidence="1 2" key="1">
    <citation type="submission" date="2023-12" db="EMBL/GenBank/DDBJ databases">
        <title>the genome sequence of Hyalangium sp. s54d21.</title>
        <authorList>
            <person name="Zhang X."/>
        </authorList>
    </citation>
    <scope>NUCLEOTIDE SEQUENCE [LARGE SCALE GENOMIC DNA]</scope>
    <source>
        <strain evidence="2">s54d21</strain>
    </source>
</reference>
<proteinExistence type="predicted"/>
<evidence type="ECO:0000313" key="1">
    <source>
        <dbReference type="EMBL" id="MDY7231979.1"/>
    </source>
</evidence>
<name>A0ABU5HET7_9BACT</name>
<protein>
    <recommendedName>
        <fullName evidence="3">Type 4 fimbrial biogenesis protein PilX N-terminal domain-containing protein</fullName>
    </recommendedName>
</protein>
<dbReference type="Proteomes" id="UP001291309">
    <property type="component" value="Unassembled WGS sequence"/>
</dbReference>
<accession>A0ABU5HET7</accession>
<sequence>MKRLTPHPRGMALVLAMVVVVLITLLVAGAISFTGTERAASLMQTQEDQMSSCIQAARNLFISRMRMIPATSVETVTFDEQMNGARVATGHFGRVTVNSVTDTTSSVQDANINVMAIDQTPGNPQPVKFYAVTAVCQEVADDPSSPEREVEFLVKVGL</sequence>
<dbReference type="RefSeq" id="WP_321550694.1">
    <property type="nucleotide sequence ID" value="NZ_JAXIVS010000017.1"/>
</dbReference>
<evidence type="ECO:0000313" key="2">
    <source>
        <dbReference type="Proteomes" id="UP001291309"/>
    </source>
</evidence>